<evidence type="ECO:0000313" key="2">
    <source>
        <dbReference type="EMBL" id="GET46519.1"/>
    </source>
</evidence>
<name>A0A5M4BAD9_9FLAO</name>
<accession>A0A5M4BAD9</accession>
<sequence>MSENLNQNGQNLNQNDQNLNQSEQNPNPKKRNVHISMEEWIQRMRLAFSNEKVVKPSLSRK</sequence>
<feature type="compositionally biased region" description="Low complexity" evidence="1">
    <location>
        <begin position="1"/>
        <end position="25"/>
    </location>
</feature>
<comment type="caution">
    <text evidence="2">The sequence shown here is derived from an EMBL/GenBank/DDBJ whole genome shotgun (WGS) entry which is preliminary data.</text>
</comment>
<dbReference type="Proteomes" id="UP000398217">
    <property type="component" value="Unassembled WGS sequence"/>
</dbReference>
<feature type="region of interest" description="Disordered" evidence="1">
    <location>
        <begin position="1"/>
        <end position="34"/>
    </location>
</feature>
<protein>
    <submittedName>
        <fullName evidence="2">Uncharacterized protein</fullName>
    </submittedName>
</protein>
<gene>
    <name evidence="2" type="ORF">RCZ01_18210</name>
</gene>
<reference evidence="3" key="1">
    <citation type="journal article" date="2020" name="Int. J. Syst. Evol. Microbiol.">
        <title>Capnocytophaga felis sp. nov. isolated from the feline oral cavity.</title>
        <authorList>
            <person name="Suzuki M."/>
            <person name="Umeda K."/>
            <person name="Kimura M."/>
            <person name="Imaoka K."/>
            <person name="Morikawa S."/>
            <person name="Maeda K."/>
        </authorList>
    </citation>
    <scope>NUCLEOTIDE SEQUENCE [LARGE SCALE GENOMIC DNA]</scope>
    <source>
        <strain evidence="3">KC07070</strain>
    </source>
</reference>
<dbReference type="EMBL" id="BLBC01000011">
    <property type="protein sequence ID" value="GET46519.1"/>
    <property type="molecule type" value="Genomic_DNA"/>
</dbReference>
<evidence type="ECO:0000256" key="1">
    <source>
        <dbReference type="SAM" id="MobiDB-lite"/>
    </source>
</evidence>
<keyword evidence="3" id="KW-1185">Reference proteome</keyword>
<evidence type="ECO:0000313" key="3">
    <source>
        <dbReference type="Proteomes" id="UP000398217"/>
    </source>
</evidence>
<dbReference type="AlphaFoldDB" id="A0A5M4BAD9"/>
<organism evidence="2 3">
    <name type="scientific">Capnocytophaga felis</name>
    <dbReference type="NCBI Taxonomy" id="2267611"/>
    <lineage>
        <taxon>Bacteria</taxon>
        <taxon>Pseudomonadati</taxon>
        <taxon>Bacteroidota</taxon>
        <taxon>Flavobacteriia</taxon>
        <taxon>Flavobacteriales</taxon>
        <taxon>Flavobacteriaceae</taxon>
        <taxon>Capnocytophaga</taxon>
    </lineage>
</organism>
<proteinExistence type="predicted"/>